<dbReference type="GO" id="GO:0030983">
    <property type="term" value="F:mismatched DNA binding"/>
    <property type="evidence" value="ECO:0007669"/>
    <property type="project" value="InterPro"/>
</dbReference>
<sequence>MANITPMMQQYLKIKSEYDDCLLFFRLGDFYEMFFDDAKEASRVLEITLTKRDAKKENPIPMCGVPYHSADNYIETLINKGYKVAICEQMEDPKQTKGMVRSEVVRIITPGTVMDQNGMDEKKNNYILSFIENEEFGLC</sequence>
<dbReference type="Gene3D" id="3.40.1170.10">
    <property type="entry name" value="DNA repair protein MutS, domain I"/>
    <property type="match status" value="1"/>
</dbReference>
<evidence type="ECO:0000256" key="1">
    <source>
        <dbReference type="ARBA" id="ARBA00006271"/>
    </source>
</evidence>
<evidence type="ECO:0000313" key="9">
    <source>
        <dbReference type="Proteomes" id="UP000291949"/>
    </source>
</evidence>
<reference evidence="8 9" key="1">
    <citation type="journal article" date="2019" name="Sci. Transl. Med.">
        <title>Quorum sensing between bacterial species on the skin protects against epidermal injury in atopic dermatitis.</title>
        <authorList>
            <person name="Williams M.R."/>
        </authorList>
    </citation>
    <scope>NUCLEOTIDE SEQUENCE [LARGE SCALE GENOMIC DNA]</scope>
    <source>
        <strain evidence="8 9">H8</strain>
    </source>
</reference>
<comment type="caution">
    <text evidence="8">The sequence shown here is derived from an EMBL/GenBank/DDBJ whole genome shotgun (WGS) entry which is preliminary data.</text>
</comment>
<dbReference type="GO" id="GO:0005524">
    <property type="term" value="F:ATP binding"/>
    <property type="evidence" value="ECO:0007669"/>
    <property type="project" value="UniProtKB-KW"/>
</dbReference>
<keyword evidence="6" id="KW-0234">DNA repair</keyword>
<evidence type="ECO:0000256" key="6">
    <source>
        <dbReference type="ARBA" id="ARBA00023204"/>
    </source>
</evidence>
<evidence type="ECO:0000256" key="3">
    <source>
        <dbReference type="ARBA" id="ARBA00022763"/>
    </source>
</evidence>
<feature type="non-terminal residue" evidence="8">
    <location>
        <position position="139"/>
    </location>
</feature>
<organism evidence="8 9">
    <name type="scientific">Staphylococcus capitis</name>
    <dbReference type="NCBI Taxonomy" id="29388"/>
    <lineage>
        <taxon>Bacteria</taxon>
        <taxon>Bacillati</taxon>
        <taxon>Bacillota</taxon>
        <taxon>Bacilli</taxon>
        <taxon>Bacillales</taxon>
        <taxon>Staphylococcaceae</taxon>
        <taxon>Staphylococcus</taxon>
    </lineage>
</organism>
<gene>
    <name evidence="8" type="ORF">EQ811_15625</name>
</gene>
<dbReference type="Proteomes" id="UP000291949">
    <property type="component" value="Unassembled WGS sequence"/>
</dbReference>
<evidence type="ECO:0000256" key="5">
    <source>
        <dbReference type="ARBA" id="ARBA00023125"/>
    </source>
</evidence>
<evidence type="ECO:0000259" key="7">
    <source>
        <dbReference type="Pfam" id="PF01624"/>
    </source>
</evidence>
<dbReference type="InterPro" id="IPR007695">
    <property type="entry name" value="DNA_mismatch_repair_MutS-lik_N"/>
</dbReference>
<dbReference type="SUPFAM" id="SSF55271">
    <property type="entry name" value="DNA repair protein MutS, domain I"/>
    <property type="match status" value="1"/>
</dbReference>
<evidence type="ECO:0000256" key="2">
    <source>
        <dbReference type="ARBA" id="ARBA00022741"/>
    </source>
</evidence>
<evidence type="ECO:0000313" key="8">
    <source>
        <dbReference type="EMBL" id="TBW68416.1"/>
    </source>
</evidence>
<name>A0A7Z7YSK1_STACP</name>
<comment type="similarity">
    <text evidence="1">Belongs to the DNA mismatch repair MutS family.</text>
</comment>
<dbReference type="GO" id="GO:0006298">
    <property type="term" value="P:mismatch repair"/>
    <property type="evidence" value="ECO:0007669"/>
    <property type="project" value="InterPro"/>
</dbReference>
<keyword evidence="4" id="KW-0067">ATP-binding</keyword>
<feature type="domain" description="DNA mismatch repair protein MutS-like N-terminal" evidence="7">
    <location>
        <begin position="5"/>
        <end position="116"/>
    </location>
</feature>
<protein>
    <submittedName>
        <fullName evidence="8">DNA mismatch repair protein MutS</fullName>
    </submittedName>
</protein>
<dbReference type="Pfam" id="PF01624">
    <property type="entry name" value="MutS_I"/>
    <property type="match status" value="1"/>
</dbReference>
<dbReference type="InterPro" id="IPR016151">
    <property type="entry name" value="DNA_mismatch_repair_MutS_N"/>
</dbReference>
<dbReference type="FunFam" id="3.40.1170.10:FF:000001">
    <property type="entry name" value="DNA mismatch repair protein MutS"/>
    <property type="match status" value="1"/>
</dbReference>
<proteinExistence type="inferred from homology"/>
<keyword evidence="2" id="KW-0547">Nucleotide-binding</keyword>
<keyword evidence="5" id="KW-0238">DNA-binding</keyword>
<dbReference type="EMBL" id="SCHC01000579">
    <property type="protein sequence ID" value="TBW68416.1"/>
    <property type="molecule type" value="Genomic_DNA"/>
</dbReference>
<keyword evidence="3" id="KW-0227">DNA damage</keyword>
<dbReference type="AlphaFoldDB" id="A0A7Z7YSK1"/>
<evidence type="ECO:0000256" key="4">
    <source>
        <dbReference type="ARBA" id="ARBA00022840"/>
    </source>
</evidence>
<accession>A0A7Z7YSK1</accession>